<dbReference type="EMBL" id="CH408033">
    <property type="protein sequence ID" value="EAQ86243.1"/>
    <property type="molecule type" value="Genomic_DNA"/>
</dbReference>
<protein>
    <recommendedName>
        <fullName evidence="3">Methyltransferase domain-containing protein</fullName>
    </recommendedName>
</protein>
<dbReference type="CDD" id="cd02440">
    <property type="entry name" value="AdoMet_MTases"/>
    <property type="match status" value="1"/>
</dbReference>
<keyword evidence="2" id="KW-1185">Reference proteome</keyword>
<dbReference type="VEuPathDB" id="FungiDB:CHGG_07496"/>
<evidence type="ECO:0008006" key="3">
    <source>
        <dbReference type="Google" id="ProtNLM"/>
    </source>
</evidence>
<dbReference type="Proteomes" id="UP000001056">
    <property type="component" value="Unassembled WGS sequence"/>
</dbReference>
<dbReference type="GeneID" id="4394624"/>
<dbReference type="SUPFAM" id="SSF53335">
    <property type="entry name" value="S-adenosyl-L-methionine-dependent methyltransferases"/>
    <property type="match status" value="1"/>
</dbReference>
<proteinExistence type="predicted"/>
<sequence length="307" mass="33470">MTLHPVNIAMADSLMSPQEVATCLLDQRNPAHNIAALEHRQRLIRTWGIPLGSNILEIGPGQGDFTVALADAVGPAGRIVAIDNCPPGYGTPPVEEAQAFILASHLGPRIEFVRGDPIEYLSSRTEPTAAASPKKFDFIVFCHCVWYFSKPHYLAQLLRVAPPWAGTALVAEWSLSTSLPEAFPHVLSALLNNTLESLQSDSSLRNIRTAQTPPQIIQAAESAGWALRMEQVIPPAPGQLDGRREARMVIASEYFKSDLEAVQVNEGVRQMLYAMRDAVAASVARLDGGIDAVRAMDVWLARFELSE</sequence>
<dbReference type="HOGENOM" id="CLU_058846_1_0_1"/>
<evidence type="ECO:0000313" key="1">
    <source>
        <dbReference type="EMBL" id="EAQ86243.1"/>
    </source>
</evidence>
<name>Q2GX08_CHAGB</name>
<accession>Q2GX08</accession>
<evidence type="ECO:0000313" key="2">
    <source>
        <dbReference type="Proteomes" id="UP000001056"/>
    </source>
</evidence>
<dbReference type="InterPro" id="IPR029063">
    <property type="entry name" value="SAM-dependent_MTases_sf"/>
</dbReference>
<reference evidence="2" key="1">
    <citation type="journal article" date="2015" name="Genome Announc.">
        <title>Draft genome sequence of the cellulolytic fungus Chaetomium globosum.</title>
        <authorList>
            <person name="Cuomo C.A."/>
            <person name="Untereiner W.A."/>
            <person name="Ma L.-J."/>
            <person name="Grabherr M."/>
            <person name="Birren B.W."/>
        </authorList>
    </citation>
    <scope>NUCLEOTIDE SEQUENCE [LARGE SCALE GENOMIC DNA]</scope>
    <source>
        <strain evidence="2">ATCC 6205 / CBS 148.51 / DSM 1962 / NBRC 6347 / NRRL 1970</strain>
    </source>
</reference>
<dbReference type="AlphaFoldDB" id="Q2GX08"/>
<organism evidence="1 2">
    <name type="scientific">Chaetomium globosum (strain ATCC 6205 / CBS 148.51 / DSM 1962 / NBRC 6347 / NRRL 1970)</name>
    <name type="common">Soil fungus</name>
    <dbReference type="NCBI Taxonomy" id="306901"/>
    <lineage>
        <taxon>Eukaryota</taxon>
        <taxon>Fungi</taxon>
        <taxon>Dikarya</taxon>
        <taxon>Ascomycota</taxon>
        <taxon>Pezizomycotina</taxon>
        <taxon>Sordariomycetes</taxon>
        <taxon>Sordariomycetidae</taxon>
        <taxon>Sordariales</taxon>
        <taxon>Chaetomiaceae</taxon>
        <taxon>Chaetomium</taxon>
    </lineage>
</organism>
<dbReference type="eggNOG" id="ENOG502S344">
    <property type="taxonomic scope" value="Eukaryota"/>
</dbReference>
<gene>
    <name evidence="1" type="ORF">CHGG_07496</name>
</gene>
<dbReference type="Gene3D" id="3.40.50.150">
    <property type="entry name" value="Vaccinia Virus protein VP39"/>
    <property type="match status" value="1"/>
</dbReference>
<dbReference type="OMA" id="ASHKTIT"/>
<dbReference type="Pfam" id="PF13489">
    <property type="entry name" value="Methyltransf_23"/>
    <property type="match status" value="1"/>
</dbReference>
<dbReference type="InParanoid" id="Q2GX08"/>
<dbReference type="OrthoDB" id="8300214at2759"/>
<dbReference type="STRING" id="306901.Q2GX08"/>
<dbReference type="RefSeq" id="XP_001225152.1">
    <property type="nucleotide sequence ID" value="XM_001225151.1"/>
</dbReference>